<feature type="chain" id="PRO_5020779878" description="SMP-30/Gluconolactonase/LRE-like region domain-containing protein" evidence="1">
    <location>
        <begin position="30"/>
        <end position="422"/>
    </location>
</feature>
<comment type="caution">
    <text evidence="3">The sequence shown here is derived from an EMBL/GenBank/DDBJ whole genome shotgun (WGS) entry which is preliminary data.</text>
</comment>
<keyword evidence="4" id="KW-1185">Reference proteome</keyword>
<evidence type="ECO:0000259" key="2">
    <source>
        <dbReference type="Pfam" id="PF08450"/>
    </source>
</evidence>
<dbReference type="InterPro" id="IPR052988">
    <property type="entry name" value="Oryzine_lactonohydrolase"/>
</dbReference>
<feature type="domain" description="SMP-30/Gluconolactonase/LRE-like region" evidence="2">
    <location>
        <begin position="101"/>
        <end position="384"/>
    </location>
</feature>
<keyword evidence="1" id="KW-0732">Signal</keyword>
<dbReference type="Gene3D" id="2.120.10.30">
    <property type="entry name" value="TolB, C-terminal domain"/>
    <property type="match status" value="1"/>
</dbReference>
<evidence type="ECO:0000256" key="1">
    <source>
        <dbReference type="SAM" id="SignalP"/>
    </source>
</evidence>
<accession>A0A4S4KRQ0</accession>
<dbReference type="PANTHER" id="PTHR47064">
    <property type="entry name" value="PUTATIVE (AFU_ORTHOLOGUE AFUA_1G08990)-RELATED"/>
    <property type="match status" value="1"/>
</dbReference>
<protein>
    <recommendedName>
        <fullName evidence="2">SMP-30/Gluconolactonase/LRE-like region domain-containing protein</fullName>
    </recommendedName>
</protein>
<dbReference type="InterPro" id="IPR013658">
    <property type="entry name" value="SGL"/>
</dbReference>
<feature type="signal peptide" evidence="1">
    <location>
        <begin position="1"/>
        <end position="29"/>
    </location>
</feature>
<reference evidence="3 4" key="1">
    <citation type="submission" date="2019-02" db="EMBL/GenBank/DDBJ databases">
        <title>Genome sequencing of the rare red list fungi Phlebia centrifuga.</title>
        <authorList>
            <person name="Buettner E."/>
            <person name="Kellner H."/>
        </authorList>
    </citation>
    <scope>NUCLEOTIDE SEQUENCE [LARGE SCALE GENOMIC DNA]</scope>
    <source>
        <strain evidence="3 4">DSM 108282</strain>
    </source>
</reference>
<dbReference type="SUPFAM" id="SSF63829">
    <property type="entry name" value="Calcium-dependent phosphotriesterase"/>
    <property type="match status" value="1"/>
</dbReference>
<dbReference type="Pfam" id="PF08450">
    <property type="entry name" value="SGL"/>
    <property type="match status" value="1"/>
</dbReference>
<proteinExistence type="predicted"/>
<name>A0A4S4KRQ0_9APHY</name>
<dbReference type="Proteomes" id="UP000309038">
    <property type="component" value="Unassembled WGS sequence"/>
</dbReference>
<dbReference type="AlphaFoldDB" id="A0A4S4KRQ0"/>
<sequence>MAFIGSSTRVSALTLLYAIGSLFVGSSSALPNNTVTINPLSYNVYGSNAVFRNNTFANLFNPTNTTAPFFQVFDPSFLTVLGDSPSFRVIASNPGFAFAHEAPIWVPSTQELFFASAAGSPSGFSDINHNNQVAKISLNDVTTAIAQSSNATAPVNVTVTTLDLPDTVQMTNAGTGPYNGSLLLVNSGRGPLPPNLVLVDPANPQNATVILDNFFGRQFNSLHNAKIHPTSGNIFFTDVAYGWLNHFRPLPLLPNQLYRFDPNSGSVRAVADGFVLPNGLAFSQDGSTVFVSDSGMAGGFIGNNQTGPATIYAFDVDPQTESFGNKRVFSYIDGGVPHGLQLDTAGNLYAGTGDGVEVWNSQGTLIGKFFLGSSSSEMLFIGNGRLIILAETKIYMVSLAAEGLDVDYPQGSSSDSQDPSGC</sequence>
<gene>
    <name evidence="3" type="ORF">EW026_g1594</name>
</gene>
<dbReference type="EMBL" id="SGPJ01000034">
    <property type="protein sequence ID" value="THH01007.1"/>
    <property type="molecule type" value="Genomic_DNA"/>
</dbReference>
<evidence type="ECO:0000313" key="4">
    <source>
        <dbReference type="Proteomes" id="UP000309038"/>
    </source>
</evidence>
<evidence type="ECO:0000313" key="3">
    <source>
        <dbReference type="EMBL" id="THH01007.1"/>
    </source>
</evidence>
<dbReference type="PANTHER" id="PTHR47064:SF2">
    <property type="entry name" value="SMP-30_GLUCONOLACTONASE_LRE-LIKE REGION DOMAIN-CONTAINING PROTEIN-RELATED"/>
    <property type="match status" value="1"/>
</dbReference>
<organism evidence="3 4">
    <name type="scientific">Hermanssonia centrifuga</name>
    <dbReference type="NCBI Taxonomy" id="98765"/>
    <lineage>
        <taxon>Eukaryota</taxon>
        <taxon>Fungi</taxon>
        <taxon>Dikarya</taxon>
        <taxon>Basidiomycota</taxon>
        <taxon>Agaricomycotina</taxon>
        <taxon>Agaricomycetes</taxon>
        <taxon>Polyporales</taxon>
        <taxon>Meruliaceae</taxon>
        <taxon>Hermanssonia</taxon>
    </lineage>
</organism>
<dbReference type="InterPro" id="IPR011042">
    <property type="entry name" value="6-blade_b-propeller_TolB-like"/>
</dbReference>